<keyword evidence="1" id="KW-0396">Initiation factor</keyword>
<dbReference type="EMBL" id="GGEC01033564">
    <property type="protein sequence ID" value="MBX14048.1"/>
    <property type="molecule type" value="Transcribed_RNA"/>
</dbReference>
<accession>A0A2P2L7V7</accession>
<name>A0A2P2L7V7_RHIMU</name>
<dbReference type="GO" id="GO:0003743">
    <property type="term" value="F:translation initiation factor activity"/>
    <property type="evidence" value="ECO:0007669"/>
    <property type="project" value="UniProtKB-KW"/>
</dbReference>
<evidence type="ECO:0000313" key="1">
    <source>
        <dbReference type="EMBL" id="MBX14048.1"/>
    </source>
</evidence>
<keyword evidence="1" id="KW-0648">Protein biosynthesis</keyword>
<organism evidence="1">
    <name type="scientific">Rhizophora mucronata</name>
    <name type="common">Asiatic mangrove</name>
    <dbReference type="NCBI Taxonomy" id="61149"/>
    <lineage>
        <taxon>Eukaryota</taxon>
        <taxon>Viridiplantae</taxon>
        <taxon>Streptophyta</taxon>
        <taxon>Embryophyta</taxon>
        <taxon>Tracheophyta</taxon>
        <taxon>Spermatophyta</taxon>
        <taxon>Magnoliopsida</taxon>
        <taxon>eudicotyledons</taxon>
        <taxon>Gunneridae</taxon>
        <taxon>Pentapetalae</taxon>
        <taxon>rosids</taxon>
        <taxon>fabids</taxon>
        <taxon>Malpighiales</taxon>
        <taxon>Rhizophoraceae</taxon>
        <taxon>Rhizophora</taxon>
    </lineage>
</organism>
<sequence>MGKNIECRDSQTMLLTWTFCVPETACDIHTHNIYMLMGIQALPCLTDGNSCNENLEPNCDILEINCSFNDKSSFVRL</sequence>
<dbReference type="AlphaFoldDB" id="A0A2P2L7V7"/>
<protein>
    <submittedName>
        <fullName evidence="1">Eukaryotic translation initiation factor 2 subunit beta</fullName>
    </submittedName>
</protein>
<proteinExistence type="predicted"/>
<reference evidence="1" key="1">
    <citation type="submission" date="2018-02" db="EMBL/GenBank/DDBJ databases">
        <title>Rhizophora mucronata_Transcriptome.</title>
        <authorList>
            <person name="Meera S.P."/>
            <person name="Sreeshan A."/>
            <person name="Augustine A."/>
        </authorList>
    </citation>
    <scope>NUCLEOTIDE SEQUENCE</scope>
    <source>
        <tissue evidence="1">Leaf</tissue>
    </source>
</reference>